<name>A0A450UBH9_9GAMM</name>
<reference evidence="1" key="1">
    <citation type="submission" date="2019-02" db="EMBL/GenBank/DDBJ databases">
        <authorList>
            <person name="Gruber-Vodicka R. H."/>
            <person name="Seah K. B. B."/>
        </authorList>
    </citation>
    <scope>NUCLEOTIDE SEQUENCE</scope>
    <source>
        <strain evidence="3">BECK_SA2B12</strain>
        <strain evidence="1">BECK_SA2B15</strain>
        <strain evidence="2">BECK_SA2B20</strain>
    </source>
</reference>
<evidence type="ECO:0000313" key="1">
    <source>
        <dbReference type="EMBL" id="VFJ89477.1"/>
    </source>
</evidence>
<evidence type="ECO:0008006" key="4">
    <source>
        <dbReference type="Google" id="ProtNLM"/>
    </source>
</evidence>
<gene>
    <name evidence="1" type="ORF">BECKH772A_GA0070896_1001516</name>
    <name evidence="2" type="ORF">BECKH772B_GA0070898_1001316</name>
    <name evidence="3" type="ORF">BECKH772C_GA0070978_1001216</name>
</gene>
<dbReference type="AlphaFoldDB" id="A0A450UBH9"/>
<dbReference type="EMBL" id="CAADFJ010000012">
    <property type="protein sequence ID" value="VFJ97328.1"/>
    <property type="molecule type" value="Genomic_DNA"/>
</dbReference>
<sequence length="206" mass="23472">MPFSDYKTLAQVQTDYRIKYREQGFIAPRPWEPSSGFLSEFAFNRENMDMFSSEAARCQMVIFPIVREVYKHYCRTTSLWVRKPIAFDDKLNGTPDYIVSRRSELGKTVLEHPLLIVAEAKRNDFEQGWAQCLSELIAARNLNLSERAVYGIVTDGKLWEFGRLEGDVFTKNTDSPTLTPLPGLFGALHAVFHMASHDPASRDDGA</sequence>
<evidence type="ECO:0000313" key="2">
    <source>
        <dbReference type="EMBL" id="VFJ91014.1"/>
    </source>
</evidence>
<accession>A0A450UBH9</accession>
<protein>
    <recommendedName>
        <fullName evidence="4">Type I restriction enzyme R protein N terminus (HSDR_N)</fullName>
    </recommendedName>
</protein>
<organism evidence="1">
    <name type="scientific">Candidatus Kentrum eta</name>
    <dbReference type="NCBI Taxonomy" id="2126337"/>
    <lineage>
        <taxon>Bacteria</taxon>
        <taxon>Pseudomonadati</taxon>
        <taxon>Pseudomonadota</taxon>
        <taxon>Gammaproteobacteria</taxon>
        <taxon>Candidatus Kentrum</taxon>
    </lineage>
</organism>
<evidence type="ECO:0000313" key="3">
    <source>
        <dbReference type="EMBL" id="VFJ97328.1"/>
    </source>
</evidence>
<dbReference type="EMBL" id="CAADFG010000015">
    <property type="protein sequence ID" value="VFJ89477.1"/>
    <property type="molecule type" value="Genomic_DNA"/>
</dbReference>
<dbReference type="EMBL" id="CAADFI010000013">
    <property type="protein sequence ID" value="VFJ91014.1"/>
    <property type="molecule type" value="Genomic_DNA"/>
</dbReference>
<proteinExistence type="predicted"/>